<reference evidence="2 3" key="1">
    <citation type="journal article" date="2009" name="Nature">
        <title>The Sorghum bicolor genome and the diversification of grasses.</title>
        <authorList>
            <person name="Paterson A.H."/>
            <person name="Bowers J.E."/>
            <person name="Bruggmann R."/>
            <person name="Dubchak I."/>
            <person name="Grimwood J."/>
            <person name="Gundlach H."/>
            <person name="Haberer G."/>
            <person name="Hellsten U."/>
            <person name="Mitros T."/>
            <person name="Poliakov A."/>
            <person name="Schmutz J."/>
            <person name="Spannagl M."/>
            <person name="Tang H."/>
            <person name="Wang X."/>
            <person name="Wicker T."/>
            <person name="Bharti A.K."/>
            <person name="Chapman J."/>
            <person name="Feltus F.A."/>
            <person name="Gowik U."/>
            <person name="Grigoriev I.V."/>
            <person name="Lyons E."/>
            <person name="Maher C.A."/>
            <person name="Martis M."/>
            <person name="Narechania A."/>
            <person name="Otillar R.P."/>
            <person name="Penning B.W."/>
            <person name="Salamov A.A."/>
            <person name="Wang Y."/>
            <person name="Zhang L."/>
            <person name="Carpita N.C."/>
            <person name="Freeling M."/>
            <person name="Gingle A.R."/>
            <person name="Hash C.T."/>
            <person name="Keller B."/>
            <person name="Klein P."/>
            <person name="Kresovich S."/>
            <person name="McCann M.C."/>
            <person name="Ming R."/>
            <person name="Peterson D.G."/>
            <person name="Mehboob-ur-Rahman"/>
            <person name="Ware D."/>
            <person name="Westhoff P."/>
            <person name="Mayer K.F."/>
            <person name="Messing J."/>
            <person name="Rokhsar D.S."/>
        </authorList>
    </citation>
    <scope>NUCLEOTIDE SEQUENCE [LARGE SCALE GENOMIC DNA]</scope>
    <source>
        <strain evidence="3">cv. BTx623</strain>
    </source>
</reference>
<dbReference type="AlphaFoldDB" id="A0A1Z5S5Z6"/>
<keyword evidence="3" id="KW-1185">Reference proteome</keyword>
<gene>
    <name evidence="2" type="ORF">SORBI_3001G164350</name>
</gene>
<dbReference type="STRING" id="4558.A0A1Z5S5Z6"/>
<dbReference type="GO" id="GO:0045271">
    <property type="term" value="C:respiratory chain complex I"/>
    <property type="evidence" value="ECO:0000318"/>
    <property type="project" value="GO_Central"/>
</dbReference>
<sequence length="123" mass="13097">MPSPDPAAPYPLSLSLPSARAAPPAASRPPSSARAPAPAPAPSPRPALLHRTSTLNKWIEERNAGREHLELNFRWTRRSLAVVGFFGLAVPILVYKGIVREFEYPSAIVGSGGGCMGGMHRSC</sequence>
<dbReference type="Gramene" id="OQU91338">
    <property type="protein sequence ID" value="OQU91338"/>
    <property type="gene ID" value="SORBI_3001G164350"/>
</dbReference>
<evidence type="ECO:0000313" key="3">
    <source>
        <dbReference type="Proteomes" id="UP000000768"/>
    </source>
</evidence>
<feature type="compositionally biased region" description="Low complexity" evidence="1">
    <location>
        <begin position="10"/>
        <end position="36"/>
    </location>
</feature>
<evidence type="ECO:0000313" key="2">
    <source>
        <dbReference type="EMBL" id="OQU91338.1"/>
    </source>
</evidence>
<feature type="region of interest" description="Disordered" evidence="1">
    <location>
        <begin position="1"/>
        <end position="50"/>
    </location>
</feature>
<reference evidence="3" key="2">
    <citation type="journal article" date="2018" name="Plant J.">
        <title>The Sorghum bicolor reference genome: improved assembly, gene annotations, a transcriptome atlas, and signatures of genome organization.</title>
        <authorList>
            <person name="McCormick R.F."/>
            <person name="Truong S.K."/>
            <person name="Sreedasyam A."/>
            <person name="Jenkins J."/>
            <person name="Shu S."/>
            <person name="Sims D."/>
            <person name="Kennedy M."/>
            <person name="Amirebrahimi M."/>
            <person name="Weers B.D."/>
            <person name="McKinley B."/>
            <person name="Mattison A."/>
            <person name="Morishige D.T."/>
            <person name="Grimwood J."/>
            <person name="Schmutz J."/>
            <person name="Mullet J.E."/>
        </authorList>
    </citation>
    <scope>NUCLEOTIDE SEQUENCE [LARGE SCALE GENOMIC DNA]</scope>
    <source>
        <strain evidence="3">cv. BTx623</strain>
    </source>
</reference>
<dbReference type="PANTHER" id="PTHR35479:SF4">
    <property type="entry name" value="OS01G0750800 PROTEIN"/>
    <property type="match status" value="1"/>
</dbReference>
<protein>
    <submittedName>
        <fullName evidence="2">Uncharacterized protein</fullName>
    </submittedName>
</protein>
<dbReference type="EMBL" id="CM000760">
    <property type="protein sequence ID" value="OQU91338.1"/>
    <property type="molecule type" value="Genomic_DNA"/>
</dbReference>
<dbReference type="InParanoid" id="A0A1Z5S5Z6"/>
<evidence type="ECO:0000256" key="1">
    <source>
        <dbReference type="SAM" id="MobiDB-lite"/>
    </source>
</evidence>
<dbReference type="PANTHER" id="PTHR35479">
    <property type="entry name" value="UNNAMED PRODUCT"/>
    <property type="match status" value="1"/>
</dbReference>
<name>A0A1Z5S5Z6_SORBI</name>
<dbReference type="Proteomes" id="UP000000768">
    <property type="component" value="Chromosome 1"/>
</dbReference>
<accession>A0A1Z5S5Z6</accession>
<proteinExistence type="predicted"/>
<organism evidence="2 3">
    <name type="scientific">Sorghum bicolor</name>
    <name type="common">Sorghum</name>
    <name type="synonym">Sorghum vulgare</name>
    <dbReference type="NCBI Taxonomy" id="4558"/>
    <lineage>
        <taxon>Eukaryota</taxon>
        <taxon>Viridiplantae</taxon>
        <taxon>Streptophyta</taxon>
        <taxon>Embryophyta</taxon>
        <taxon>Tracheophyta</taxon>
        <taxon>Spermatophyta</taxon>
        <taxon>Magnoliopsida</taxon>
        <taxon>Liliopsida</taxon>
        <taxon>Poales</taxon>
        <taxon>Poaceae</taxon>
        <taxon>PACMAD clade</taxon>
        <taxon>Panicoideae</taxon>
        <taxon>Andropogonodae</taxon>
        <taxon>Andropogoneae</taxon>
        <taxon>Sorghinae</taxon>
        <taxon>Sorghum</taxon>
    </lineage>
</organism>